<dbReference type="AlphaFoldDB" id="A0A937DKJ5"/>
<dbReference type="EC" id="2.5.1.75" evidence="10"/>
<evidence type="ECO:0000313" key="14">
    <source>
        <dbReference type="EMBL" id="MBL0766099.1"/>
    </source>
</evidence>
<dbReference type="Proteomes" id="UP000642920">
    <property type="component" value="Unassembled WGS sequence"/>
</dbReference>
<feature type="site" description="Interaction with substrate tRNA" evidence="10">
    <location>
        <position position="126"/>
    </location>
</feature>
<comment type="caution">
    <text evidence="14">The sequence shown here is derived from an EMBL/GenBank/DDBJ whole genome shotgun (WGS) entry which is preliminary data.</text>
</comment>
<dbReference type="InterPro" id="IPR039657">
    <property type="entry name" value="Dimethylallyltransferase"/>
</dbReference>
<dbReference type="HAMAP" id="MF_00185">
    <property type="entry name" value="IPP_trans"/>
    <property type="match status" value="1"/>
</dbReference>
<evidence type="ECO:0000256" key="9">
    <source>
        <dbReference type="ARBA" id="ARBA00049563"/>
    </source>
</evidence>
<feature type="region of interest" description="Interaction with substrate tRNA" evidence="10">
    <location>
        <begin position="38"/>
        <end position="41"/>
    </location>
</feature>
<keyword evidence="8 10" id="KW-0460">Magnesium</keyword>
<dbReference type="PANTHER" id="PTHR11088">
    <property type="entry name" value="TRNA DIMETHYLALLYLTRANSFERASE"/>
    <property type="match status" value="1"/>
</dbReference>
<dbReference type="Gene3D" id="3.40.50.300">
    <property type="entry name" value="P-loop containing nucleotide triphosphate hydrolases"/>
    <property type="match status" value="1"/>
</dbReference>
<dbReference type="EMBL" id="JAERQG010000003">
    <property type="protein sequence ID" value="MBL0766099.1"/>
    <property type="molecule type" value="Genomic_DNA"/>
</dbReference>
<evidence type="ECO:0000256" key="8">
    <source>
        <dbReference type="ARBA" id="ARBA00022842"/>
    </source>
</evidence>
<evidence type="ECO:0000256" key="1">
    <source>
        <dbReference type="ARBA" id="ARBA00001946"/>
    </source>
</evidence>
<evidence type="ECO:0000256" key="10">
    <source>
        <dbReference type="HAMAP-Rule" id="MF_00185"/>
    </source>
</evidence>
<comment type="function">
    <text evidence="2 10 12">Catalyzes the transfer of a dimethylallyl group onto the adenine at position 37 in tRNAs that read codons beginning with uridine, leading to the formation of N6-(dimethylallyl)adenosine (i(6)A).</text>
</comment>
<evidence type="ECO:0000313" key="15">
    <source>
        <dbReference type="Proteomes" id="UP000642920"/>
    </source>
</evidence>
<keyword evidence="4 10" id="KW-0808">Transferase</keyword>
<organism evidence="14 15">
    <name type="scientific">Marivirga atlantica</name>
    <dbReference type="NCBI Taxonomy" id="1548457"/>
    <lineage>
        <taxon>Bacteria</taxon>
        <taxon>Pseudomonadati</taxon>
        <taxon>Bacteroidota</taxon>
        <taxon>Cytophagia</taxon>
        <taxon>Cytophagales</taxon>
        <taxon>Marivirgaceae</taxon>
        <taxon>Marivirga</taxon>
    </lineage>
</organism>
<dbReference type="SUPFAM" id="SSF52540">
    <property type="entry name" value="P-loop containing nucleoside triphosphate hydrolases"/>
    <property type="match status" value="2"/>
</dbReference>
<proteinExistence type="inferred from homology"/>
<dbReference type="GO" id="GO:0006400">
    <property type="term" value="P:tRNA modification"/>
    <property type="evidence" value="ECO:0007669"/>
    <property type="project" value="TreeGrafter"/>
</dbReference>
<comment type="cofactor">
    <cofactor evidence="1 10">
        <name>Mg(2+)</name>
        <dbReference type="ChEBI" id="CHEBI:18420"/>
    </cofactor>
</comment>
<sequence>MDKKTKRIIVIAGPTAVGKTDLSLEVAEHFNTVILSADSRQFYKELEIGTAKPSPEELTRVKHYFINSLSIHDTYDVAQYERDALSLLNELFQTYHTVVVTGGSGLYIKALCEGMDDMPAVAEEIREKWNLLREEKGLAFLQDQVKTIDPEYFEIVDQHNPIRLTRAMEVYEASGKNMTYWRSKNKPSDRPFDIVKIALERPREELYERIDLRMDLMIEEGLFNEAKEFYAFKDLNALQTVGYTEIFEYLDGKYDKEEAIRLLKRNSRRYAKRQLTWFKKDKEFKWFHPENEEELIDYLSSK</sequence>
<comment type="caution">
    <text evidence="10">Lacks conserved residue(s) required for the propagation of feature annotation.</text>
</comment>
<comment type="subunit">
    <text evidence="10">Monomer.</text>
</comment>
<evidence type="ECO:0000256" key="2">
    <source>
        <dbReference type="ARBA" id="ARBA00003213"/>
    </source>
</evidence>
<keyword evidence="6 10" id="KW-0547">Nucleotide-binding</keyword>
<evidence type="ECO:0000256" key="6">
    <source>
        <dbReference type="ARBA" id="ARBA00022741"/>
    </source>
</evidence>
<comment type="similarity">
    <text evidence="3 10 13">Belongs to the IPP transferase family.</text>
</comment>
<feature type="site" description="Interaction with substrate tRNA" evidence="10">
    <location>
        <position position="104"/>
    </location>
</feature>
<name>A0A937DKJ5_9BACT</name>
<dbReference type="PANTHER" id="PTHR11088:SF60">
    <property type="entry name" value="TRNA DIMETHYLALLYLTRANSFERASE"/>
    <property type="match status" value="1"/>
</dbReference>
<dbReference type="GO" id="GO:0052381">
    <property type="term" value="F:tRNA dimethylallyltransferase activity"/>
    <property type="evidence" value="ECO:0007669"/>
    <property type="project" value="UniProtKB-UniRule"/>
</dbReference>
<gene>
    <name evidence="10 14" type="primary">miaA</name>
    <name evidence="14" type="ORF">JKP34_12605</name>
</gene>
<dbReference type="Pfam" id="PF01715">
    <property type="entry name" value="IPPT"/>
    <property type="match status" value="1"/>
</dbReference>
<dbReference type="Gene3D" id="1.10.20.140">
    <property type="match status" value="1"/>
</dbReference>
<keyword evidence="5 10" id="KW-0819">tRNA processing</keyword>
<comment type="catalytic activity">
    <reaction evidence="9 10 11">
        <text>adenosine(37) in tRNA + dimethylallyl diphosphate = N(6)-dimethylallyladenosine(37) in tRNA + diphosphate</text>
        <dbReference type="Rhea" id="RHEA:26482"/>
        <dbReference type="Rhea" id="RHEA-COMP:10162"/>
        <dbReference type="Rhea" id="RHEA-COMP:10375"/>
        <dbReference type="ChEBI" id="CHEBI:33019"/>
        <dbReference type="ChEBI" id="CHEBI:57623"/>
        <dbReference type="ChEBI" id="CHEBI:74411"/>
        <dbReference type="ChEBI" id="CHEBI:74415"/>
        <dbReference type="EC" id="2.5.1.75"/>
    </reaction>
</comment>
<evidence type="ECO:0000256" key="13">
    <source>
        <dbReference type="RuleBase" id="RU003785"/>
    </source>
</evidence>
<dbReference type="RefSeq" id="WP_201921965.1">
    <property type="nucleotide sequence ID" value="NZ_JAERQG010000003.1"/>
</dbReference>
<dbReference type="GO" id="GO:0005524">
    <property type="term" value="F:ATP binding"/>
    <property type="evidence" value="ECO:0007669"/>
    <property type="project" value="UniProtKB-UniRule"/>
</dbReference>
<evidence type="ECO:0000256" key="11">
    <source>
        <dbReference type="RuleBase" id="RU003783"/>
    </source>
</evidence>
<dbReference type="InterPro" id="IPR018022">
    <property type="entry name" value="IPT"/>
</dbReference>
<feature type="binding site" evidence="10">
    <location>
        <begin position="13"/>
        <end position="20"/>
    </location>
    <ligand>
        <name>ATP</name>
        <dbReference type="ChEBI" id="CHEBI:30616"/>
    </ligand>
</feature>
<accession>A0A937DKJ5</accession>
<evidence type="ECO:0000256" key="7">
    <source>
        <dbReference type="ARBA" id="ARBA00022840"/>
    </source>
</evidence>
<evidence type="ECO:0000256" key="3">
    <source>
        <dbReference type="ARBA" id="ARBA00005842"/>
    </source>
</evidence>
<evidence type="ECO:0000256" key="5">
    <source>
        <dbReference type="ARBA" id="ARBA00022694"/>
    </source>
</evidence>
<protein>
    <recommendedName>
        <fullName evidence="10">tRNA dimethylallyltransferase</fullName>
        <ecNumber evidence="10">2.5.1.75</ecNumber>
    </recommendedName>
    <alternativeName>
        <fullName evidence="10">Dimethylallyl diphosphate:tRNA dimethylallyltransferase</fullName>
        <shortName evidence="10">DMAPP:tRNA dimethylallyltransferase</shortName>
        <shortName evidence="10">DMATase</shortName>
    </alternativeName>
    <alternativeName>
        <fullName evidence="10">Isopentenyl-diphosphate:tRNA isopentenyltransferase</fullName>
        <shortName evidence="10">IPP transferase</shortName>
        <shortName evidence="10">IPPT</shortName>
        <shortName evidence="10">IPTase</shortName>
    </alternativeName>
</protein>
<keyword evidence="15" id="KW-1185">Reference proteome</keyword>
<dbReference type="InterPro" id="IPR027417">
    <property type="entry name" value="P-loop_NTPase"/>
</dbReference>
<evidence type="ECO:0000256" key="12">
    <source>
        <dbReference type="RuleBase" id="RU003784"/>
    </source>
</evidence>
<feature type="binding site" evidence="10">
    <location>
        <begin position="15"/>
        <end position="20"/>
    </location>
    <ligand>
        <name>substrate</name>
    </ligand>
</feature>
<evidence type="ECO:0000256" key="4">
    <source>
        <dbReference type="ARBA" id="ARBA00022679"/>
    </source>
</evidence>
<reference evidence="14" key="1">
    <citation type="submission" date="2021-01" db="EMBL/GenBank/DDBJ databases">
        <title>Marivirga sp. nov., isolated from intertidal surface sediments.</title>
        <authorList>
            <person name="Zhang M."/>
        </authorList>
    </citation>
    <scope>NUCLEOTIDE SEQUENCE</scope>
    <source>
        <strain evidence="14">SM1354</strain>
    </source>
</reference>
<dbReference type="NCBIfam" id="TIGR00174">
    <property type="entry name" value="miaA"/>
    <property type="match status" value="1"/>
</dbReference>
<keyword evidence="7 10" id="KW-0067">ATP-binding</keyword>